<dbReference type="AlphaFoldDB" id="A0A1I1IUC0"/>
<evidence type="ECO:0000256" key="1">
    <source>
        <dbReference type="SAM" id="Phobius"/>
    </source>
</evidence>
<keyword evidence="3" id="KW-1185">Reference proteome</keyword>
<keyword evidence="1" id="KW-1133">Transmembrane helix</keyword>
<evidence type="ECO:0000313" key="2">
    <source>
        <dbReference type="EMBL" id="SFC39322.1"/>
    </source>
</evidence>
<gene>
    <name evidence="2" type="ORF">SAMN05216167_1011010</name>
</gene>
<organism evidence="2 3">
    <name type="scientific">Spirosoma endophyticum</name>
    <dbReference type="NCBI Taxonomy" id="662367"/>
    <lineage>
        <taxon>Bacteria</taxon>
        <taxon>Pseudomonadati</taxon>
        <taxon>Bacteroidota</taxon>
        <taxon>Cytophagia</taxon>
        <taxon>Cytophagales</taxon>
        <taxon>Cytophagaceae</taxon>
        <taxon>Spirosoma</taxon>
    </lineage>
</organism>
<sequence>MKQTVQRDTRTSRPIRKAPGAFDQTTALGSLTVALLFYIVYHFVYPLLSKGLLW</sequence>
<dbReference type="RefSeq" id="WP_177236503.1">
    <property type="nucleotide sequence ID" value="NZ_FOLQ01000001.1"/>
</dbReference>
<keyword evidence="1" id="KW-0812">Transmembrane</keyword>
<proteinExistence type="predicted"/>
<protein>
    <submittedName>
        <fullName evidence="2">Uncharacterized protein</fullName>
    </submittedName>
</protein>
<dbReference type="Proteomes" id="UP000198598">
    <property type="component" value="Unassembled WGS sequence"/>
</dbReference>
<keyword evidence="1" id="KW-0472">Membrane</keyword>
<reference evidence="2 3" key="1">
    <citation type="submission" date="2016-10" db="EMBL/GenBank/DDBJ databases">
        <authorList>
            <person name="de Groot N.N."/>
        </authorList>
    </citation>
    <scope>NUCLEOTIDE SEQUENCE [LARGE SCALE GENOMIC DNA]</scope>
    <source>
        <strain evidence="2 3">DSM 26130</strain>
    </source>
</reference>
<name>A0A1I1IUC0_9BACT</name>
<accession>A0A1I1IUC0</accession>
<dbReference type="EMBL" id="FOLQ01000001">
    <property type="protein sequence ID" value="SFC39322.1"/>
    <property type="molecule type" value="Genomic_DNA"/>
</dbReference>
<evidence type="ECO:0000313" key="3">
    <source>
        <dbReference type="Proteomes" id="UP000198598"/>
    </source>
</evidence>
<feature type="transmembrane region" description="Helical" evidence="1">
    <location>
        <begin position="21"/>
        <end position="44"/>
    </location>
</feature>